<evidence type="ECO:0000313" key="1">
    <source>
        <dbReference type="EMBL" id="KRG69125.1"/>
    </source>
</evidence>
<proteinExistence type="predicted"/>
<dbReference type="PATRIC" id="fig|344882.3.peg.761"/>
<sequence length="73" mass="8612">MSDRKVQISYSDDGGRNWSNWRERSLGELGEYGKRVRFWRLGRFRNRIYRIRVSSPIKRDLLGGVVNIQVTPG</sequence>
<name>A0A0R0CHS7_9GAMM</name>
<gene>
    <name evidence="1" type="ORF">ABB29_11975</name>
</gene>
<dbReference type="RefSeq" id="WP_057659270.1">
    <property type="nucleotide sequence ID" value="NZ_LDJL01000011.1"/>
</dbReference>
<dbReference type="AlphaFoldDB" id="A0A0R0CHS7"/>
<comment type="caution">
    <text evidence="1">The sequence shown here is derived from an EMBL/GenBank/DDBJ whole genome shotgun (WGS) entry which is preliminary data.</text>
</comment>
<dbReference type="EMBL" id="LDJL01000011">
    <property type="protein sequence ID" value="KRG69125.1"/>
    <property type="molecule type" value="Genomic_DNA"/>
</dbReference>
<protein>
    <recommendedName>
        <fullName evidence="3">F5/8 type C domain-containing protein</fullName>
    </recommendedName>
</protein>
<organism evidence="1 2">
    <name type="scientific">Pseudoxanthomonas dokdonensis</name>
    <dbReference type="NCBI Taxonomy" id="344882"/>
    <lineage>
        <taxon>Bacteria</taxon>
        <taxon>Pseudomonadati</taxon>
        <taxon>Pseudomonadota</taxon>
        <taxon>Gammaproteobacteria</taxon>
        <taxon>Lysobacterales</taxon>
        <taxon>Lysobacteraceae</taxon>
        <taxon>Pseudoxanthomonas</taxon>
    </lineage>
</organism>
<reference evidence="1 2" key="1">
    <citation type="submission" date="2015-05" db="EMBL/GenBank/DDBJ databases">
        <title>Genome sequencing and analysis of members of genus Stenotrophomonas.</title>
        <authorList>
            <person name="Patil P.P."/>
            <person name="Midha S."/>
            <person name="Patil P.B."/>
        </authorList>
    </citation>
    <scope>NUCLEOTIDE SEQUENCE [LARGE SCALE GENOMIC DNA]</scope>
    <source>
        <strain evidence="1 2">DSM 21858</strain>
    </source>
</reference>
<evidence type="ECO:0008006" key="3">
    <source>
        <dbReference type="Google" id="ProtNLM"/>
    </source>
</evidence>
<evidence type="ECO:0000313" key="2">
    <source>
        <dbReference type="Proteomes" id="UP000052052"/>
    </source>
</evidence>
<accession>A0A0R0CHS7</accession>
<dbReference type="Proteomes" id="UP000052052">
    <property type="component" value="Unassembled WGS sequence"/>
</dbReference>
<keyword evidence="2" id="KW-1185">Reference proteome</keyword>
<dbReference type="OrthoDB" id="6058511at2"/>